<organism evidence="1 2">
    <name type="scientific">Nesidiocoris tenuis</name>
    <dbReference type="NCBI Taxonomy" id="355587"/>
    <lineage>
        <taxon>Eukaryota</taxon>
        <taxon>Metazoa</taxon>
        <taxon>Ecdysozoa</taxon>
        <taxon>Arthropoda</taxon>
        <taxon>Hexapoda</taxon>
        <taxon>Insecta</taxon>
        <taxon>Pterygota</taxon>
        <taxon>Neoptera</taxon>
        <taxon>Paraneoptera</taxon>
        <taxon>Hemiptera</taxon>
        <taxon>Heteroptera</taxon>
        <taxon>Panheteroptera</taxon>
        <taxon>Cimicomorpha</taxon>
        <taxon>Miridae</taxon>
        <taxon>Dicyphina</taxon>
        <taxon>Nesidiocoris</taxon>
    </lineage>
</organism>
<name>A0A6H5GVH8_9HEMI</name>
<dbReference type="AlphaFoldDB" id="A0A6H5GVH8"/>
<evidence type="ECO:0000313" key="2">
    <source>
        <dbReference type="Proteomes" id="UP000479000"/>
    </source>
</evidence>
<protein>
    <submittedName>
        <fullName evidence="1">Uncharacterized protein</fullName>
    </submittedName>
</protein>
<feature type="non-terminal residue" evidence="1">
    <location>
        <position position="75"/>
    </location>
</feature>
<sequence>MQLAEVRARRCFLPAGAGRSIVRGVIVPLGRLFGRALTGSKRCVNGAQYFHISFVAGWPGTREISRSGEFLEPRK</sequence>
<proteinExistence type="predicted"/>
<accession>A0A6H5GVH8</accession>
<dbReference type="Proteomes" id="UP000479000">
    <property type="component" value="Unassembled WGS sequence"/>
</dbReference>
<keyword evidence="2" id="KW-1185">Reference proteome</keyword>
<reference evidence="1 2" key="1">
    <citation type="submission" date="2020-02" db="EMBL/GenBank/DDBJ databases">
        <authorList>
            <person name="Ferguson B K."/>
        </authorList>
    </citation>
    <scope>NUCLEOTIDE SEQUENCE [LARGE SCALE GENOMIC DNA]</scope>
</reference>
<dbReference type="EMBL" id="CADCXU010016156">
    <property type="protein sequence ID" value="CAB0005279.1"/>
    <property type="molecule type" value="Genomic_DNA"/>
</dbReference>
<evidence type="ECO:0000313" key="1">
    <source>
        <dbReference type="EMBL" id="CAB0005279.1"/>
    </source>
</evidence>
<gene>
    <name evidence="1" type="ORF">NTEN_LOCUS10756</name>
</gene>